<sequence>MRHRVLLVLFVAATLVQCCICFASADLNSVEGRILEIAKIRRLRGAGSTPQEERGLLDAFKRIFSSPFLEKEEMQLRRMIHAQPMGDSLPHDHKIMVPPDRPSPKQFTVAIIAALSMLGALVEDIGWQLEYVLYLGGSRSFQEPLDLVQLYVLAALSFSPDGRVYVLCGRDASACEEADDGSAVEVTKHTIVDSIVTFKLNLATCTPKLTPAHCHTCNDIAPAPPGVRICTFDVKL</sequence>
<proteinExistence type="predicted"/>
<evidence type="ECO:0000313" key="3">
    <source>
        <dbReference type="Proteomes" id="UP001162060"/>
    </source>
</evidence>
<feature type="chain" id="PRO_5043841754" evidence="1">
    <location>
        <begin position="19"/>
        <end position="236"/>
    </location>
</feature>
<organism evidence="2 3">
    <name type="scientific">Peronospora matthiolae</name>
    <dbReference type="NCBI Taxonomy" id="2874970"/>
    <lineage>
        <taxon>Eukaryota</taxon>
        <taxon>Sar</taxon>
        <taxon>Stramenopiles</taxon>
        <taxon>Oomycota</taxon>
        <taxon>Peronosporomycetes</taxon>
        <taxon>Peronosporales</taxon>
        <taxon>Peronosporaceae</taxon>
        <taxon>Peronospora</taxon>
    </lineage>
</organism>
<dbReference type="EMBL" id="CAKLBY020000048">
    <property type="protein sequence ID" value="CAK7919120.1"/>
    <property type="molecule type" value="Genomic_DNA"/>
</dbReference>
<comment type="caution">
    <text evidence="2">The sequence shown here is derived from an EMBL/GenBank/DDBJ whole genome shotgun (WGS) entry which is preliminary data.</text>
</comment>
<reference evidence="2" key="1">
    <citation type="submission" date="2024-01" db="EMBL/GenBank/DDBJ databases">
        <authorList>
            <person name="Webb A."/>
        </authorList>
    </citation>
    <scope>NUCLEOTIDE SEQUENCE</scope>
    <source>
        <strain evidence="2">Pm1</strain>
    </source>
</reference>
<protein>
    <submittedName>
        <fullName evidence="2">Uncharacterized protein</fullName>
    </submittedName>
</protein>
<feature type="signal peptide" evidence="1">
    <location>
        <begin position="1"/>
        <end position="18"/>
    </location>
</feature>
<dbReference type="AlphaFoldDB" id="A0AAV1TF11"/>
<evidence type="ECO:0000313" key="2">
    <source>
        <dbReference type="EMBL" id="CAK7919120.1"/>
    </source>
</evidence>
<keyword evidence="1" id="KW-0732">Signal</keyword>
<gene>
    <name evidence="2" type="ORF">PM001_LOCUS5930</name>
</gene>
<accession>A0AAV1TF11</accession>
<dbReference type="Proteomes" id="UP001162060">
    <property type="component" value="Unassembled WGS sequence"/>
</dbReference>
<name>A0AAV1TF11_9STRA</name>
<evidence type="ECO:0000256" key="1">
    <source>
        <dbReference type="SAM" id="SignalP"/>
    </source>
</evidence>